<comment type="subcellular location">
    <subcellularLocation>
        <location evidence="1">Cell membrane</location>
        <topology evidence="1">Multi-pass membrane protein</topology>
    </subcellularLocation>
</comment>
<keyword evidence="10" id="KW-1185">Reference proteome</keyword>
<evidence type="ECO:0000256" key="6">
    <source>
        <dbReference type="ARBA" id="ARBA00023136"/>
    </source>
</evidence>
<feature type="transmembrane region" description="Helical" evidence="7">
    <location>
        <begin position="76"/>
        <end position="98"/>
    </location>
</feature>
<evidence type="ECO:0000259" key="8">
    <source>
        <dbReference type="PROSITE" id="PS50850"/>
    </source>
</evidence>
<evidence type="ECO:0000256" key="3">
    <source>
        <dbReference type="ARBA" id="ARBA00022475"/>
    </source>
</evidence>
<dbReference type="RefSeq" id="WP_181738899.1">
    <property type="nucleotide sequence ID" value="NZ_JACEOL010000019.1"/>
</dbReference>
<dbReference type="CDD" id="cd17477">
    <property type="entry name" value="MFS_YcaD_like"/>
    <property type="match status" value="1"/>
</dbReference>
<dbReference type="Gene3D" id="1.20.1250.20">
    <property type="entry name" value="MFS general substrate transporter like domains"/>
    <property type="match status" value="2"/>
</dbReference>
<keyword evidence="6 7" id="KW-0472">Membrane</keyword>
<dbReference type="InterPro" id="IPR011701">
    <property type="entry name" value="MFS"/>
</dbReference>
<dbReference type="SUPFAM" id="SSF103473">
    <property type="entry name" value="MFS general substrate transporter"/>
    <property type="match status" value="1"/>
</dbReference>
<dbReference type="InterPro" id="IPR020846">
    <property type="entry name" value="MFS_dom"/>
</dbReference>
<feature type="transmembrane region" description="Helical" evidence="7">
    <location>
        <begin position="362"/>
        <end position="380"/>
    </location>
</feature>
<name>A0A7W1XRF4_9BACL</name>
<evidence type="ECO:0000256" key="4">
    <source>
        <dbReference type="ARBA" id="ARBA00022692"/>
    </source>
</evidence>
<evidence type="ECO:0000256" key="5">
    <source>
        <dbReference type="ARBA" id="ARBA00022989"/>
    </source>
</evidence>
<protein>
    <submittedName>
        <fullName evidence="9">MFS transporter</fullName>
    </submittedName>
</protein>
<gene>
    <name evidence="9" type="ORF">H2C83_06190</name>
</gene>
<feature type="transmembrane region" description="Helical" evidence="7">
    <location>
        <begin position="47"/>
        <end position="67"/>
    </location>
</feature>
<evidence type="ECO:0000313" key="9">
    <source>
        <dbReference type="EMBL" id="MBA4601914.1"/>
    </source>
</evidence>
<dbReference type="EMBL" id="JACEOL010000019">
    <property type="protein sequence ID" value="MBA4601914.1"/>
    <property type="molecule type" value="Genomic_DNA"/>
</dbReference>
<dbReference type="InterPro" id="IPR005828">
    <property type="entry name" value="MFS_sugar_transport-like"/>
</dbReference>
<evidence type="ECO:0000256" key="2">
    <source>
        <dbReference type="ARBA" id="ARBA00022448"/>
    </source>
</evidence>
<dbReference type="PANTHER" id="PTHR23521:SF2">
    <property type="entry name" value="TRANSPORTER MFS SUPERFAMILY"/>
    <property type="match status" value="1"/>
</dbReference>
<evidence type="ECO:0000313" key="10">
    <source>
        <dbReference type="Proteomes" id="UP000538292"/>
    </source>
</evidence>
<organism evidence="9 10">
    <name type="scientific">Thermoactinomyces mirandus</name>
    <dbReference type="NCBI Taxonomy" id="2756294"/>
    <lineage>
        <taxon>Bacteria</taxon>
        <taxon>Bacillati</taxon>
        <taxon>Bacillota</taxon>
        <taxon>Bacilli</taxon>
        <taxon>Bacillales</taxon>
        <taxon>Thermoactinomycetaceae</taxon>
        <taxon>Thermoactinomyces</taxon>
    </lineage>
</organism>
<feature type="transmembrane region" description="Helical" evidence="7">
    <location>
        <begin position="204"/>
        <end position="221"/>
    </location>
</feature>
<dbReference type="AlphaFoldDB" id="A0A7W1XRF4"/>
<dbReference type="GO" id="GO:0022857">
    <property type="term" value="F:transmembrane transporter activity"/>
    <property type="evidence" value="ECO:0007669"/>
    <property type="project" value="InterPro"/>
</dbReference>
<dbReference type="InterPro" id="IPR036259">
    <property type="entry name" value="MFS_trans_sf"/>
</dbReference>
<keyword evidence="3" id="KW-1003">Cell membrane</keyword>
<proteinExistence type="predicted"/>
<evidence type="ECO:0000256" key="7">
    <source>
        <dbReference type="SAM" id="Phobius"/>
    </source>
</evidence>
<reference evidence="9 10" key="1">
    <citation type="submission" date="2020-07" db="EMBL/GenBank/DDBJ databases">
        <title>Thermoactinomyces phylogeny.</title>
        <authorList>
            <person name="Dunlap C."/>
        </authorList>
    </citation>
    <scope>NUCLEOTIDE SEQUENCE [LARGE SCALE GENOMIC DNA]</scope>
    <source>
        <strain evidence="9 10">AMNI-1</strain>
    </source>
</reference>
<evidence type="ECO:0000256" key="1">
    <source>
        <dbReference type="ARBA" id="ARBA00004651"/>
    </source>
</evidence>
<feature type="transmembrane region" description="Helical" evidence="7">
    <location>
        <begin position="298"/>
        <end position="321"/>
    </location>
</feature>
<keyword evidence="2" id="KW-0813">Transport</keyword>
<keyword evidence="4 7" id="KW-0812">Transmembrane</keyword>
<dbReference type="Pfam" id="PF00083">
    <property type="entry name" value="Sugar_tr"/>
    <property type="match status" value="1"/>
</dbReference>
<accession>A0A7W1XRF4</accession>
<comment type="caution">
    <text evidence="9">The sequence shown here is derived from an EMBL/GenBank/DDBJ whole genome shotgun (WGS) entry which is preliminary data.</text>
</comment>
<keyword evidence="5 7" id="KW-1133">Transmembrane helix</keyword>
<feature type="transmembrane region" description="Helical" evidence="7">
    <location>
        <begin position="163"/>
        <end position="183"/>
    </location>
</feature>
<feature type="domain" description="Major facilitator superfamily (MFS) profile" evidence="8">
    <location>
        <begin position="207"/>
        <end position="398"/>
    </location>
</feature>
<feature type="transmembrane region" description="Helical" evidence="7">
    <location>
        <begin position="273"/>
        <end position="292"/>
    </location>
</feature>
<sequence>MKHSWSVQAFRLMVWMVCVAGMIQGLLIPLLTMLLEEKGVHAGTNGLSASALYIGMLIASPLGPVVIRRFGVKKTILLGTSIVMVATSFFPVFSGFWVWTGLRLIVGIGDSFMHYATQLWITMNAPGEERGRRISQYGFAYGLGFGIGPLGLNLLAFGQAVPFLAALSILAVSFYLATRLKLAATSDELKESEVEKGHTRLGKVYRLGFIAFCSPLIYGLLETALTGNFPIVGLREGIEKSWISIFISAFVWGSLLFQVPLGVFGDKIGRKNLLLIVCSLGSLGMFLIPLFLSNVLYLFVSFMLIGGLVGSLFSLGLAFAADLLPSRLLPVANVIASVHFSIGSIIGPYTGGHLIEKAGGNALFVLIGCVLAGYVLMIVLEKIVNRPKPIGNKDRQAV</sequence>
<feature type="transmembrane region" description="Helical" evidence="7">
    <location>
        <begin position="328"/>
        <end position="350"/>
    </location>
</feature>
<dbReference type="InterPro" id="IPR047200">
    <property type="entry name" value="MFS_YcaD-like"/>
</dbReference>
<dbReference type="Pfam" id="PF07690">
    <property type="entry name" value="MFS_1"/>
    <property type="match status" value="1"/>
</dbReference>
<dbReference type="GO" id="GO:0005886">
    <property type="term" value="C:plasma membrane"/>
    <property type="evidence" value="ECO:0007669"/>
    <property type="project" value="UniProtKB-SubCell"/>
</dbReference>
<feature type="transmembrane region" description="Helical" evidence="7">
    <location>
        <begin position="12"/>
        <end position="35"/>
    </location>
</feature>
<dbReference type="PROSITE" id="PS50850">
    <property type="entry name" value="MFS"/>
    <property type="match status" value="1"/>
</dbReference>
<dbReference type="PANTHER" id="PTHR23521">
    <property type="entry name" value="TRANSPORTER MFS SUPERFAMILY"/>
    <property type="match status" value="1"/>
</dbReference>
<dbReference type="Proteomes" id="UP000538292">
    <property type="component" value="Unassembled WGS sequence"/>
</dbReference>
<feature type="transmembrane region" description="Helical" evidence="7">
    <location>
        <begin position="241"/>
        <end position="261"/>
    </location>
</feature>